<gene>
    <name evidence="13" type="ORF">KK1_038157</name>
</gene>
<keyword evidence="4" id="KW-0812">Transmembrane</keyword>
<evidence type="ECO:0000256" key="10">
    <source>
        <dbReference type="ARBA" id="ARBA00023279"/>
    </source>
</evidence>
<dbReference type="GO" id="GO:0005886">
    <property type="term" value="C:plasma membrane"/>
    <property type="evidence" value="ECO:0007669"/>
    <property type="project" value="UniProtKB-SubCell"/>
</dbReference>
<keyword evidence="14" id="KW-1185">Reference proteome</keyword>
<evidence type="ECO:0000256" key="1">
    <source>
        <dbReference type="ARBA" id="ARBA00004251"/>
    </source>
</evidence>
<evidence type="ECO:0000256" key="11">
    <source>
        <dbReference type="SAM" id="SignalP"/>
    </source>
</evidence>
<keyword evidence="9" id="KW-1015">Disulfide bond</keyword>
<dbReference type="InterPro" id="IPR018928">
    <property type="entry name" value="HAP2/GCS1_dom"/>
</dbReference>
<keyword evidence="3" id="KW-1003">Cell membrane</keyword>
<feature type="signal peptide" evidence="11">
    <location>
        <begin position="1"/>
        <end position="25"/>
    </location>
</feature>
<evidence type="ECO:0000256" key="7">
    <source>
        <dbReference type="ARBA" id="ARBA00023121"/>
    </source>
</evidence>
<evidence type="ECO:0000256" key="3">
    <source>
        <dbReference type="ARBA" id="ARBA00022475"/>
    </source>
</evidence>
<protein>
    <recommendedName>
        <fullName evidence="12">Generative cell specific-1/HAP2 domain-containing protein</fullName>
    </recommendedName>
</protein>
<comment type="similarity">
    <text evidence="2">Belongs to the HAP2/GCS1 family.</text>
</comment>
<keyword evidence="10" id="KW-0278">Fertilization</keyword>
<dbReference type="Proteomes" id="UP000075243">
    <property type="component" value="Unassembled WGS sequence"/>
</dbReference>
<dbReference type="STRING" id="3821.A0A151RDL7"/>
<evidence type="ECO:0000256" key="5">
    <source>
        <dbReference type="ARBA" id="ARBA00022729"/>
    </source>
</evidence>
<evidence type="ECO:0000256" key="8">
    <source>
        <dbReference type="ARBA" id="ARBA00023136"/>
    </source>
</evidence>
<dbReference type="InterPro" id="IPR040326">
    <property type="entry name" value="HAP2/GCS1"/>
</dbReference>
<evidence type="ECO:0000256" key="9">
    <source>
        <dbReference type="ARBA" id="ARBA00023157"/>
    </source>
</evidence>
<sequence length="561" mass="65116">MALRSYVTLIIFLLSFSFLASHVAGTQIISKSKLEKCEKNSNSDNLNCTTKIVVNMAIPSDSSGGEASIVAELVEVEENSTRKMQTLRIPPVITVNKTSAYALYELTYIRDVPYKPEEYYVKTRKCEPDAGVNVVKICERQAILRDEEGHIIENTQPICCPCGPQRRMPSSRGNFFEKVTKGKANTAHYVRFPGDWFHVFGIGRRALRFRVRIQVKNRTQVSEVVVGPENRTMISGDKFFRVNLIGDFVGYTTIPSFEDFYLVVPRQSFLNEEFLQHEIILDGSFGQPQDLGRNISMWMLLERVRFTLDGIECNKISISYEAFNQQPNFCSSPFWTCLHNQLWNFWEADLNRMRRNQMPLYGLEGRFERINQHPNVGSYSFFIGIIEVLNTNLVLELSENDVEYVYQSKAVNPHGKMEANKKYSIVRNLTYAEFPMKFVWKQKSREWGSTTYLRRLFATLLLSNQLFRVEFVWSSTWKYLSDDILHRQRIVIYLIAFLNSYFDFKFHLFYKLKKFVHNDSFIAILAPTNEIINQLNDYMLSRILGELNSYLSSDSTCSTKG</sequence>
<keyword evidence="6" id="KW-1133">Transmembrane helix</keyword>
<evidence type="ECO:0000256" key="4">
    <source>
        <dbReference type="ARBA" id="ARBA00022692"/>
    </source>
</evidence>
<proteinExistence type="inferred from homology"/>
<name>A0A151RDL7_CAJCA</name>
<keyword evidence="5 11" id="KW-0732">Signal</keyword>
<dbReference type="AlphaFoldDB" id="A0A151RDL7"/>
<evidence type="ECO:0000313" key="13">
    <source>
        <dbReference type="EMBL" id="KYP40495.1"/>
    </source>
</evidence>
<evidence type="ECO:0000259" key="12">
    <source>
        <dbReference type="Pfam" id="PF10699"/>
    </source>
</evidence>
<reference evidence="13" key="1">
    <citation type="journal article" date="2012" name="Nat. Biotechnol.">
        <title>Draft genome sequence of pigeonpea (Cajanus cajan), an orphan legume crop of resource-poor farmers.</title>
        <authorList>
            <person name="Varshney R.K."/>
            <person name="Chen W."/>
            <person name="Li Y."/>
            <person name="Bharti A.K."/>
            <person name="Saxena R.K."/>
            <person name="Schlueter J.A."/>
            <person name="Donoghue M.T."/>
            <person name="Azam S."/>
            <person name="Fan G."/>
            <person name="Whaley A.M."/>
            <person name="Farmer A.D."/>
            <person name="Sheridan J."/>
            <person name="Iwata A."/>
            <person name="Tuteja R."/>
            <person name="Penmetsa R.V."/>
            <person name="Wu W."/>
            <person name="Upadhyaya H.D."/>
            <person name="Yang S.P."/>
            <person name="Shah T."/>
            <person name="Saxena K.B."/>
            <person name="Michael T."/>
            <person name="McCombie W.R."/>
            <person name="Yang B."/>
            <person name="Zhang G."/>
            <person name="Yang H."/>
            <person name="Wang J."/>
            <person name="Spillane C."/>
            <person name="Cook D.R."/>
            <person name="May G.D."/>
            <person name="Xu X."/>
            <person name="Jackson S.A."/>
        </authorList>
    </citation>
    <scope>NUCLEOTIDE SEQUENCE [LARGE SCALE GENOMIC DNA]</scope>
</reference>
<dbReference type="EMBL" id="KQ483831">
    <property type="protein sequence ID" value="KYP40495.1"/>
    <property type="molecule type" value="Genomic_DNA"/>
</dbReference>
<comment type="subcellular location">
    <subcellularLocation>
        <location evidence="1">Cell membrane</location>
        <topology evidence="1">Single-pass type I membrane protein</topology>
    </subcellularLocation>
</comment>
<keyword evidence="8" id="KW-0472">Membrane</keyword>
<feature type="domain" description="Generative cell specific-1/HAP2" evidence="12">
    <location>
        <begin position="45"/>
        <end position="408"/>
    </location>
</feature>
<keyword evidence="7" id="KW-0446">Lipid-binding</keyword>
<evidence type="ECO:0000256" key="6">
    <source>
        <dbReference type="ARBA" id="ARBA00022989"/>
    </source>
</evidence>
<feature type="chain" id="PRO_5007587874" description="Generative cell specific-1/HAP2 domain-containing protein" evidence="11">
    <location>
        <begin position="26"/>
        <end position="561"/>
    </location>
</feature>
<dbReference type="Pfam" id="PF10699">
    <property type="entry name" value="HAP2-GCS1"/>
    <property type="match status" value="1"/>
</dbReference>
<dbReference type="PANTHER" id="PTHR31764">
    <property type="entry name" value="PROTEIN HAPLESS 2"/>
    <property type="match status" value="1"/>
</dbReference>
<evidence type="ECO:0000313" key="14">
    <source>
        <dbReference type="Proteomes" id="UP000075243"/>
    </source>
</evidence>
<evidence type="ECO:0000256" key="2">
    <source>
        <dbReference type="ARBA" id="ARBA00010929"/>
    </source>
</evidence>
<dbReference type="PANTHER" id="PTHR31764:SF0">
    <property type="entry name" value="GENERATIVE CELL SPECIFIC-1_HAP2 DOMAIN-CONTAINING PROTEIN"/>
    <property type="match status" value="1"/>
</dbReference>
<accession>A0A151RDL7</accession>
<organism evidence="13 14">
    <name type="scientific">Cajanus cajan</name>
    <name type="common">Pigeon pea</name>
    <name type="synonym">Cajanus indicus</name>
    <dbReference type="NCBI Taxonomy" id="3821"/>
    <lineage>
        <taxon>Eukaryota</taxon>
        <taxon>Viridiplantae</taxon>
        <taxon>Streptophyta</taxon>
        <taxon>Embryophyta</taxon>
        <taxon>Tracheophyta</taxon>
        <taxon>Spermatophyta</taxon>
        <taxon>Magnoliopsida</taxon>
        <taxon>eudicotyledons</taxon>
        <taxon>Gunneridae</taxon>
        <taxon>Pentapetalae</taxon>
        <taxon>rosids</taxon>
        <taxon>fabids</taxon>
        <taxon>Fabales</taxon>
        <taxon>Fabaceae</taxon>
        <taxon>Papilionoideae</taxon>
        <taxon>50 kb inversion clade</taxon>
        <taxon>NPAAA clade</taxon>
        <taxon>indigoferoid/millettioid clade</taxon>
        <taxon>Phaseoleae</taxon>
        <taxon>Cajanus</taxon>
    </lineage>
</organism>
<dbReference type="GO" id="GO:0008289">
    <property type="term" value="F:lipid binding"/>
    <property type="evidence" value="ECO:0007669"/>
    <property type="project" value="UniProtKB-KW"/>
</dbReference>